<dbReference type="InterPro" id="IPR013325">
    <property type="entry name" value="RNA_pol_sigma_r2"/>
</dbReference>
<dbReference type="KEGG" id="psuu:Psuf_044800"/>
<dbReference type="InterPro" id="IPR036388">
    <property type="entry name" value="WH-like_DNA-bd_sf"/>
</dbReference>
<dbReference type="PANTHER" id="PTHR43133">
    <property type="entry name" value="RNA POLYMERASE ECF-TYPE SIGMA FACTO"/>
    <property type="match status" value="1"/>
</dbReference>
<dbReference type="InterPro" id="IPR039425">
    <property type="entry name" value="RNA_pol_sigma-70-like"/>
</dbReference>
<dbReference type="Pfam" id="PF08281">
    <property type="entry name" value="Sigma70_r4_2"/>
    <property type="match status" value="1"/>
</dbReference>
<dbReference type="CDD" id="cd06171">
    <property type="entry name" value="Sigma70_r4"/>
    <property type="match status" value="1"/>
</dbReference>
<dbReference type="PANTHER" id="PTHR43133:SF66">
    <property type="entry name" value="ECF RNA POLYMERASE SIGMA FACTOR SIGK"/>
    <property type="match status" value="1"/>
</dbReference>
<evidence type="ECO:0000256" key="4">
    <source>
        <dbReference type="ARBA" id="ARBA00023163"/>
    </source>
</evidence>
<dbReference type="NCBIfam" id="NF007228">
    <property type="entry name" value="PRK09646.1"/>
    <property type="match status" value="1"/>
</dbReference>
<protein>
    <submittedName>
        <fullName evidence="8">RNA polymerase sigma factor SigK</fullName>
    </submittedName>
</protein>
<dbReference type="SUPFAM" id="SSF88659">
    <property type="entry name" value="Sigma3 and sigma4 domains of RNA polymerase sigma factors"/>
    <property type="match status" value="1"/>
</dbReference>
<dbReference type="InterPro" id="IPR007627">
    <property type="entry name" value="RNA_pol_sigma70_r2"/>
</dbReference>
<sequence length="220" mass="24293">MGAQMIRERLAFMSDGANEGPRRADHLSAAPAPPADATAEANELLRAVARGDEAAFTRLYDLVAPRVYGLARRVLRDPAQAEEVAQEVLVEVWRTAGRFDPARGSATAWVFTIAHRRAVDRVRSEQAGAERARRLAATQGETPYDEVVDQATTRLEQQQVRRCVQTLTGLQREAITLAYYGGYTYREVAELLGTALPTIKTRMRDGLIRLRDCLGVEVAA</sequence>
<dbReference type="Pfam" id="PF04542">
    <property type="entry name" value="Sigma70_r2"/>
    <property type="match status" value="1"/>
</dbReference>
<name>A0A6F8YM70_9ACTN</name>
<dbReference type="SUPFAM" id="SSF88946">
    <property type="entry name" value="Sigma2 domain of RNA polymerase sigma factors"/>
    <property type="match status" value="1"/>
</dbReference>
<accession>A0A6F8YM70</accession>
<evidence type="ECO:0000256" key="5">
    <source>
        <dbReference type="SAM" id="MobiDB-lite"/>
    </source>
</evidence>
<proteinExistence type="inferred from homology"/>
<feature type="domain" description="RNA polymerase sigma-70 region 2" evidence="6">
    <location>
        <begin position="59"/>
        <end position="126"/>
    </location>
</feature>
<comment type="similarity">
    <text evidence="1">Belongs to the sigma-70 factor family. ECF subfamily.</text>
</comment>
<evidence type="ECO:0000313" key="9">
    <source>
        <dbReference type="Proteomes" id="UP000503011"/>
    </source>
</evidence>
<dbReference type="Gene3D" id="1.10.10.10">
    <property type="entry name" value="Winged helix-like DNA-binding domain superfamily/Winged helix DNA-binding domain"/>
    <property type="match status" value="1"/>
</dbReference>
<keyword evidence="3" id="KW-0731">Sigma factor</keyword>
<evidence type="ECO:0000256" key="2">
    <source>
        <dbReference type="ARBA" id="ARBA00023015"/>
    </source>
</evidence>
<dbReference type="AlphaFoldDB" id="A0A6F8YM70"/>
<reference evidence="8 9" key="1">
    <citation type="submission" date="2020-03" db="EMBL/GenBank/DDBJ databases">
        <title>Whole genome shotgun sequence of Phytohabitans suffuscus NBRC 105367.</title>
        <authorList>
            <person name="Komaki H."/>
            <person name="Tamura T."/>
        </authorList>
    </citation>
    <scope>NUCLEOTIDE SEQUENCE [LARGE SCALE GENOMIC DNA]</scope>
    <source>
        <strain evidence="8 9">NBRC 105367</strain>
    </source>
</reference>
<dbReference type="GO" id="GO:0003677">
    <property type="term" value="F:DNA binding"/>
    <property type="evidence" value="ECO:0007669"/>
    <property type="project" value="InterPro"/>
</dbReference>
<reference evidence="8 9" key="2">
    <citation type="submission" date="2020-03" db="EMBL/GenBank/DDBJ databases">
        <authorList>
            <person name="Ichikawa N."/>
            <person name="Kimura A."/>
            <person name="Kitahashi Y."/>
            <person name="Uohara A."/>
        </authorList>
    </citation>
    <scope>NUCLEOTIDE SEQUENCE [LARGE SCALE GENOMIC DNA]</scope>
    <source>
        <strain evidence="8 9">NBRC 105367</strain>
    </source>
</reference>
<dbReference type="GO" id="GO:0006352">
    <property type="term" value="P:DNA-templated transcription initiation"/>
    <property type="evidence" value="ECO:0007669"/>
    <property type="project" value="InterPro"/>
</dbReference>
<gene>
    <name evidence="8" type="primary">rpoE_11</name>
    <name evidence="8" type="ORF">Psuf_044800</name>
</gene>
<evidence type="ECO:0000259" key="7">
    <source>
        <dbReference type="Pfam" id="PF08281"/>
    </source>
</evidence>
<keyword evidence="9" id="KW-1185">Reference proteome</keyword>
<evidence type="ECO:0000259" key="6">
    <source>
        <dbReference type="Pfam" id="PF04542"/>
    </source>
</evidence>
<dbReference type="Proteomes" id="UP000503011">
    <property type="component" value="Chromosome"/>
</dbReference>
<feature type="domain" description="RNA polymerase sigma factor 70 region 4 type 2" evidence="7">
    <location>
        <begin position="158"/>
        <end position="210"/>
    </location>
</feature>
<dbReference type="InterPro" id="IPR013324">
    <property type="entry name" value="RNA_pol_sigma_r3/r4-like"/>
</dbReference>
<keyword evidence="4" id="KW-0804">Transcription</keyword>
<dbReference type="EMBL" id="AP022871">
    <property type="protein sequence ID" value="BCB87167.1"/>
    <property type="molecule type" value="Genomic_DNA"/>
</dbReference>
<feature type="region of interest" description="Disordered" evidence="5">
    <location>
        <begin position="17"/>
        <end position="36"/>
    </location>
</feature>
<evidence type="ECO:0000256" key="3">
    <source>
        <dbReference type="ARBA" id="ARBA00023082"/>
    </source>
</evidence>
<dbReference type="InterPro" id="IPR014284">
    <property type="entry name" value="RNA_pol_sigma-70_dom"/>
</dbReference>
<organism evidence="8 9">
    <name type="scientific">Phytohabitans suffuscus</name>
    <dbReference type="NCBI Taxonomy" id="624315"/>
    <lineage>
        <taxon>Bacteria</taxon>
        <taxon>Bacillati</taxon>
        <taxon>Actinomycetota</taxon>
        <taxon>Actinomycetes</taxon>
        <taxon>Micromonosporales</taxon>
        <taxon>Micromonosporaceae</taxon>
    </lineage>
</organism>
<evidence type="ECO:0000313" key="8">
    <source>
        <dbReference type="EMBL" id="BCB87167.1"/>
    </source>
</evidence>
<dbReference type="GO" id="GO:0016987">
    <property type="term" value="F:sigma factor activity"/>
    <property type="evidence" value="ECO:0007669"/>
    <property type="project" value="UniProtKB-KW"/>
</dbReference>
<dbReference type="InterPro" id="IPR013249">
    <property type="entry name" value="RNA_pol_sigma70_r4_t2"/>
</dbReference>
<dbReference type="Gene3D" id="1.10.1740.10">
    <property type="match status" value="1"/>
</dbReference>
<dbReference type="NCBIfam" id="TIGR02937">
    <property type="entry name" value="sigma70-ECF"/>
    <property type="match status" value="1"/>
</dbReference>
<keyword evidence="2" id="KW-0805">Transcription regulation</keyword>
<evidence type="ECO:0000256" key="1">
    <source>
        <dbReference type="ARBA" id="ARBA00010641"/>
    </source>
</evidence>